<dbReference type="eggNOG" id="ENOG5032RR5">
    <property type="taxonomic scope" value="Bacteria"/>
</dbReference>
<gene>
    <name evidence="3" type="ordered locus">MUL_0191</name>
</gene>
<feature type="compositionally biased region" description="Polar residues" evidence="1">
    <location>
        <begin position="30"/>
        <end position="44"/>
    </location>
</feature>
<keyword evidence="2 3" id="KW-0812">Transmembrane</keyword>
<evidence type="ECO:0000313" key="4">
    <source>
        <dbReference type="Proteomes" id="UP000000765"/>
    </source>
</evidence>
<reference evidence="3 4" key="1">
    <citation type="journal article" date="2007" name="Genome Res.">
        <title>Reductive evolution and niche adaptation inferred from the genome of Mycobacterium ulcerans, the causative agent of Buruli ulcer.</title>
        <authorList>
            <person name="Stinear T.P."/>
            <person name="Seemann T."/>
            <person name="Pidot S."/>
            <person name="Frigui W."/>
            <person name="Reysset G."/>
            <person name="Garnier T."/>
            <person name="Meurice G."/>
            <person name="Simon D."/>
            <person name="Bouchier C."/>
            <person name="Ma L."/>
            <person name="Tichit M."/>
            <person name="Porter J.L."/>
            <person name="Ryan J."/>
            <person name="Johnson P.D."/>
            <person name="Davies J.K."/>
            <person name="Jenkin G.A."/>
            <person name="Small P.L."/>
            <person name="Jones L.M."/>
            <person name="Tekaia F."/>
            <person name="Laval F."/>
            <person name="Daffe M."/>
            <person name="Parkhill J."/>
            <person name="Cole S.T."/>
        </authorList>
    </citation>
    <scope>NUCLEOTIDE SEQUENCE [LARGE SCALE GENOMIC DNA]</scope>
    <source>
        <strain evidence="3 4">Agy99</strain>
    </source>
</reference>
<proteinExistence type="predicted"/>
<keyword evidence="2" id="KW-1133">Transmembrane helix</keyword>
<organism evidence="3 4">
    <name type="scientific">Mycobacterium ulcerans (strain Agy99)</name>
    <dbReference type="NCBI Taxonomy" id="362242"/>
    <lineage>
        <taxon>Bacteria</taxon>
        <taxon>Bacillati</taxon>
        <taxon>Actinomycetota</taxon>
        <taxon>Actinomycetes</taxon>
        <taxon>Mycobacteriales</taxon>
        <taxon>Mycobacteriaceae</taxon>
        <taxon>Mycobacterium</taxon>
        <taxon>Mycobacterium ulcerans group</taxon>
    </lineage>
</organism>
<evidence type="ECO:0000256" key="1">
    <source>
        <dbReference type="SAM" id="MobiDB-lite"/>
    </source>
</evidence>
<feature type="transmembrane region" description="Helical" evidence="2">
    <location>
        <begin position="92"/>
        <end position="111"/>
    </location>
</feature>
<sequence>MAAVGSAMRRSGSAQAAASKLFHRPPSRTAPRSNAMTAISGPTTRSLSDSTDALLRFAMRADATLTGLMGLALAAAADPISSLTGLTSAQEYSIGAFFVLYGLLVFGLAAIPNLRRAGIGVVVGNLVYTVGAIVAAELVPMTGIGVAATVASGVFTAAFAGLQYLGVRRITA</sequence>
<dbReference type="EMBL" id="CP000325">
    <property type="protein sequence ID" value="ABL02942.1"/>
    <property type="molecule type" value="Genomic_DNA"/>
</dbReference>
<name>A0PKS3_MYCUA</name>
<dbReference type="Proteomes" id="UP000000765">
    <property type="component" value="Chromosome"/>
</dbReference>
<feature type="transmembrane region" description="Helical" evidence="2">
    <location>
        <begin position="144"/>
        <end position="167"/>
    </location>
</feature>
<feature type="region of interest" description="Disordered" evidence="1">
    <location>
        <begin position="1"/>
        <end position="44"/>
    </location>
</feature>
<feature type="transmembrane region" description="Helical" evidence="2">
    <location>
        <begin position="65"/>
        <end position="86"/>
    </location>
</feature>
<feature type="transmembrane region" description="Helical" evidence="2">
    <location>
        <begin position="118"/>
        <end position="138"/>
    </location>
</feature>
<dbReference type="AlphaFoldDB" id="A0PKS3"/>
<evidence type="ECO:0000313" key="3">
    <source>
        <dbReference type="EMBL" id="ABL02942.1"/>
    </source>
</evidence>
<evidence type="ECO:0000256" key="2">
    <source>
        <dbReference type="SAM" id="Phobius"/>
    </source>
</evidence>
<dbReference type="HOGENOM" id="CLU_134369_0_0_11"/>
<dbReference type="KEGG" id="mul:MUL_0191"/>
<keyword evidence="2" id="KW-0472">Membrane</keyword>
<accession>A0PKS3</accession>
<protein>
    <submittedName>
        <fullName evidence="3">Conserved hypothetical transmembrane protein</fullName>
    </submittedName>
</protein>